<gene>
    <name evidence="3" type="ORF">Ga0609869_001491</name>
</gene>
<dbReference type="InterPro" id="IPR050557">
    <property type="entry name" value="RTX_toxin/Mannuronan_C5-epim"/>
</dbReference>
<dbReference type="PRINTS" id="PR00313">
    <property type="entry name" value="CABNDNGRPT"/>
</dbReference>
<dbReference type="InterPro" id="IPR001343">
    <property type="entry name" value="Hemolysn_Ca-bd"/>
</dbReference>
<comment type="caution">
    <text evidence="3">The sequence shown here is derived from an EMBL/GenBank/DDBJ whole genome shotgun (WGS) entry which is preliminary data.</text>
</comment>
<comment type="subcellular location">
    <subcellularLocation>
        <location evidence="1">Secreted</location>
    </subcellularLocation>
</comment>
<dbReference type="PANTHER" id="PTHR38340">
    <property type="entry name" value="S-LAYER PROTEIN"/>
    <property type="match status" value="1"/>
</dbReference>
<dbReference type="PANTHER" id="PTHR38340:SF1">
    <property type="entry name" value="S-LAYER PROTEIN"/>
    <property type="match status" value="1"/>
</dbReference>
<reference evidence="3 4" key="1">
    <citation type="submission" date="2024-06" db="EMBL/GenBank/DDBJ databases">
        <title>Genome of Rhodovulum iodosum, a marine photoferrotroph.</title>
        <authorList>
            <person name="Bianchini G."/>
            <person name="Nikeleit V."/>
            <person name="Kappler A."/>
            <person name="Bryce C."/>
            <person name="Sanchez-Baracaldo P."/>
        </authorList>
    </citation>
    <scope>NUCLEOTIDE SEQUENCE [LARGE SCALE GENOMIC DNA]</scope>
    <source>
        <strain evidence="3 4">UT/N1</strain>
    </source>
</reference>
<dbReference type="RefSeq" id="WP_125408490.1">
    <property type="nucleotide sequence ID" value="NZ_JBEHHI010000001.1"/>
</dbReference>
<evidence type="ECO:0000256" key="1">
    <source>
        <dbReference type="ARBA" id="ARBA00004613"/>
    </source>
</evidence>
<dbReference type="Gene3D" id="2.60.40.2700">
    <property type="match status" value="3"/>
</dbReference>
<dbReference type="InterPro" id="IPR018511">
    <property type="entry name" value="Hemolysin-typ_Ca-bd_CS"/>
</dbReference>
<sequence length="644" mass="65169">MAVATISNEGGIDLVESAEATFALSLDLRDLEADTISFFYDISPGTATDADYGGGGGGGTLPIGPGTPLGQTVQFTIYSIGDDLVEPTETAFLDVTLTGITFGDGSTEKRIPINILDNARPEGALVVTGSANAGETLGLDTDAITDAEGLGTFSYQWYRDGETIAGADEDTYELTGDDIGAEITAEVSYVDGEGASESVTSAALGPVIHLNTDPVGRPALSGTAREDETLTADADDVSDVDGIPGPGLFQWLRDGVDIAGATGDTYTLEQADVGAEIAVAYRFTDGFGTDEEVISAATGAVENVNDAPTGAVALTGTAAVGETLGADMSAVEDEDGLGAFSHAWLRDGASIDGAAGDSYALREADLGTEISVRVSYTDGFGAAESLVSASSGPVLPVGLELIGTPGPDVLRGGAGNDTIRGLGGDDELYGEGGGDTIEGGDGLDTINGGDGDDTILGGASSADLRDVIYGGDGNDSIDAGYGNDLVFGMGGNDTIAGGFGADDLRGQAGNDVITGSALSDLVFGGDGEDFVNGGFGYDRINGGAGADRFYHLGIADHGSDWVQDYTAADGDVLLFGDATASADDFSVRFTHTSSPETGRSGDDDVQEAFVIYRPAGLIVWALVDGSGQDSLNIEIGGEVFDLLA</sequence>
<evidence type="ECO:0000313" key="3">
    <source>
        <dbReference type="EMBL" id="MEX5728138.1"/>
    </source>
</evidence>
<organism evidence="3 4">
    <name type="scientific">Rhodovulum iodosum</name>
    <dbReference type="NCBI Taxonomy" id="68291"/>
    <lineage>
        <taxon>Bacteria</taxon>
        <taxon>Pseudomonadati</taxon>
        <taxon>Pseudomonadota</taxon>
        <taxon>Alphaproteobacteria</taxon>
        <taxon>Rhodobacterales</taxon>
        <taxon>Paracoccaceae</taxon>
        <taxon>Rhodovulum</taxon>
    </lineage>
</organism>
<name>A0ABV3XST0_9RHOB</name>
<dbReference type="SUPFAM" id="SSF51120">
    <property type="entry name" value="beta-Roll"/>
    <property type="match status" value="2"/>
</dbReference>
<keyword evidence="4" id="KW-1185">Reference proteome</keyword>
<dbReference type="Pfam" id="PF00353">
    <property type="entry name" value="HemolysinCabind"/>
    <property type="match status" value="3"/>
</dbReference>
<dbReference type="EMBL" id="JBEHHI010000001">
    <property type="protein sequence ID" value="MEX5728138.1"/>
    <property type="molecule type" value="Genomic_DNA"/>
</dbReference>
<accession>A0ABV3XST0</accession>
<dbReference type="InterPro" id="IPR011049">
    <property type="entry name" value="Serralysin-like_metalloprot_C"/>
</dbReference>
<evidence type="ECO:0000256" key="2">
    <source>
        <dbReference type="ARBA" id="ARBA00022525"/>
    </source>
</evidence>
<protein>
    <submittedName>
        <fullName evidence="3">Ca2+-binding RTX toxin-like protein</fullName>
    </submittedName>
</protein>
<dbReference type="Gene3D" id="2.150.10.10">
    <property type="entry name" value="Serralysin-like metalloprotease, C-terminal"/>
    <property type="match status" value="1"/>
</dbReference>
<proteinExistence type="predicted"/>
<keyword evidence="2" id="KW-0964">Secreted</keyword>
<evidence type="ECO:0000313" key="4">
    <source>
        <dbReference type="Proteomes" id="UP001560019"/>
    </source>
</evidence>
<dbReference type="Proteomes" id="UP001560019">
    <property type="component" value="Unassembled WGS sequence"/>
</dbReference>
<dbReference type="PROSITE" id="PS00330">
    <property type="entry name" value="HEMOLYSIN_CALCIUM"/>
    <property type="match status" value="2"/>
</dbReference>